<comment type="caution">
    <text evidence="2">The sequence shown here is derived from an EMBL/GenBank/DDBJ whole genome shotgun (WGS) entry which is preliminary data.</text>
</comment>
<dbReference type="Proteomes" id="UP000630887">
    <property type="component" value="Unassembled WGS sequence"/>
</dbReference>
<gene>
    <name evidence="2" type="ORF">Cco03nite_18170</name>
</gene>
<keyword evidence="1" id="KW-0812">Transmembrane</keyword>
<accession>A0A8J3P657</accession>
<dbReference type="EMBL" id="BONI01000011">
    <property type="protein sequence ID" value="GIG05117.1"/>
    <property type="molecule type" value="Genomic_DNA"/>
</dbReference>
<organism evidence="2 3">
    <name type="scientific">Catellatospora coxensis</name>
    <dbReference type="NCBI Taxonomy" id="310354"/>
    <lineage>
        <taxon>Bacteria</taxon>
        <taxon>Bacillati</taxon>
        <taxon>Actinomycetota</taxon>
        <taxon>Actinomycetes</taxon>
        <taxon>Micromonosporales</taxon>
        <taxon>Micromonosporaceae</taxon>
        <taxon>Catellatospora</taxon>
    </lineage>
</organism>
<keyword evidence="3" id="KW-1185">Reference proteome</keyword>
<name>A0A8J3P657_9ACTN</name>
<feature type="transmembrane region" description="Helical" evidence="1">
    <location>
        <begin position="6"/>
        <end position="26"/>
    </location>
</feature>
<evidence type="ECO:0000313" key="3">
    <source>
        <dbReference type="Proteomes" id="UP000630887"/>
    </source>
</evidence>
<proteinExistence type="predicted"/>
<protein>
    <submittedName>
        <fullName evidence="2">Uncharacterized protein</fullName>
    </submittedName>
</protein>
<reference evidence="2 3" key="1">
    <citation type="submission" date="2021-01" db="EMBL/GenBank/DDBJ databases">
        <title>Whole genome shotgun sequence of Catellatospora coxensis NBRC 107359.</title>
        <authorList>
            <person name="Komaki H."/>
            <person name="Tamura T."/>
        </authorList>
    </citation>
    <scope>NUCLEOTIDE SEQUENCE [LARGE SCALE GENOMIC DNA]</scope>
    <source>
        <strain evidence="2 3">NBRC 107359</strain>
    </source>
</reference>
<sequence length="46" mass="5190">MHLGDQYRVPVAAAMAVIGVALLWWGTVLSRRWERMASLEPEVPEP</sequence>
<evidence type="ECO:0000256" key="1">
    <source>
        <dbReference type="SAM" id="Phobius"/>
    </source>
</evidence>
<evidence type="ECO:0000313" key="2">
    <source>
        <dbReference type="EMBL" id="GIG05117.1"/>
    </source>
</evidence>
<dbReference type="AlphaFoldDB" id="A0A8J3P657"/>
<keyword evidence="1" id="KW-1133">Transmembrane helix</keyword>
<keyword evidence="1" id="KW-0472">Membrane</keyword>
<dbReference type="RefSeq" id="WP_203691028.1">
    <property type="nucleotide sequence ID" value="NZ_BAAALC010000016.1"/>
</dbReference>